<dbReference type="AlphaFoldDB" id="A0A840DM61"/>
<name>A0A840DM61_9BACL</name>
<reference evidence="1 2" key="1">
    <citation type="submission" date="2020-08" db="EMBL/GenBank/DDBJ databases">
        <title>Genomic Encyclopedia of Type Strains, Phase IV (KMG-IV): sequencing the most valuable type-strain genomes for metagenomic binning, comparative biology and taxonomic classification.</title>
        <authorList>
            <person name="Goeker M."/>
        </authorList>
    </citation>
    <scope>NUCLEOTIDE SEQUENCE [LARGE SCALE GENOMIC DNA]</scope>
    <source>
        <strain evidence="1 2">DSM 17075</strain>
    </source>
</reference>
<evidence type="ECO:0000313" key="2">
    <source>
        <dbReference type="Proteomes" id="UP000559598"/>
    </source>
</evidence>
<organism evidence="1 2">
    <name type="scientific">Anoxybacteroides voinovskiense</name>
    <dbReference type="NCBI Taxonomy" id="230470"/>
    <lineage>
        <taxon>Bacteria</taxon>
        <taxon>Bacillati</taxon>
        <taxon>Bacillota</taxon>
        <taxon>Bacilli</taxon>
        <taxon>Bacillales</taxon>
        <taxon>Anoxybacillaceae</taxon>
        <taxon>Anoxybacteroides</taxon>
    </lineage>
</organism>
<sequence>MYCCFEHVEVAIDMYVDNKERAPEIIAIPVDKQTKLCEFCAKRAEYMVGNECF</sequence>
<proteinExistence type="predicted"/>
<dbReference type="NCBIfam" id="TIGR04129">
    <property type="entry name" value="CxxH_BA5709"/>
    <property type="match status" value="1"/>
</dbReference>
<gene>
    <name evidence="1" type="ORF">GGR02_000525</name>
</gene>
<dbReference type="Proteomes" id="UP000559598">
    <property type="component" value="Unassembled WGS sequence"/>
</dbReference>
<keyword evidence="2" id="KW-1185">Reference proteome</keyword>
<dbReference type="RefSeq" id="WP_183183190.1">
    <property type="nucleotide sequence ID" value="NZ_BMNP01000007.1"/>
</dbReference>
<evidence type="ECO:0000313" key="1">
    <source>
        <dbReference type="EMBL" id="MBB4072765.1"/>
    </source>
</evidence>
<accession>A0A840DM61</accession>
<protein>
    <submittedName>
        <fullName evidence="1">CxxH/CxxC protein (TIGR04129 family)</fullName>
    </submittedName>
</protein>
<comment type="caution">
    <text evidence="1">The sequence shown here is derived from an EMBL/GenBank/DDBJ whole genome shotgun (WGS) entry which is preliminary data.</text>
</comment>
<dbReference type="InterPro" id="IPR025626">
    <property type="entry name" value="YyzF"/>
</dbReference>
<dbReference type="EMBL" id="JACIDE010000003">
    <property type="protein sequence ID" value="MBB4072765.1"/>
    <property type="molecule type" value="Genomic_DNA"/>
</dbReference>
<dbReference type="Pfam" id="PF14116">
    <property type="entry name" value="YyzF"/>
    <property type="match status" value="1"/>
</dbReference>